<evidence type="ECO:0000256" key="8">
    <source>
        <dbReference type="SAM" id="Phobius"/>
    </source>
</evidence>
<evidence type="ECO:0000313" key="10">
    <source>
        <dbReference type="EMBL" id="KAF9455360.1"/>
    </source>
</evidence>
<keyword evidence="6 8" id="KW-0472">Membrane</keyword>
<evidence type="ECO:0000256" key="4">
    <source>
        <dbReference type="ARBA" id="ARBA00022692"/>
    </source>
</evidence>
<keyword evidence="5 8" id="KW-1133">Transmembrane helix</keyword>
<comment type="subcellular location">
    <subcellularLocation>
        <location evidence="1">Endomembrane system</location>
        <topology evidence="1">Multi-pass membrane protein</topology>
    </subcellularLocation>
</comment>
<protein>
    <submittedName>
        <fullName evidence="10">Major facilitator superfamily domain-containing protein</fullName>
    </submittedName>
</protein>
<comment type="caution">
    <text evidence="10">The sequence shown here is derived from an EMBL/GenBank/DDBJ whole genome shotgun (WGS) entry which is preliminary data.</text>
</comment>
<feature type="transmembrane region" description="Helical" evidence="8">
    <location>
        <begin position="82"/>
        <end position="104"/>
    </location>
</feature>
<dbReference type="InterPro" id="IPR020846">
    <property type="entry name" value="MFS_dom"/>
</dbReference>
<evidence type="ECO:0000256" key="7">
    <source>
        <dbReference type="SAM" id="MobiDB-lite"/>
    </source>
</evidence>
<evidence type="ECO:0000313" key="11">
    <source>
        <dbReference type="Proteomes" id="UP000807353"/>
    </source>
</evidence>
<dbReference type="GO" id="GO:0012505">
    <property type="term" value="C:endomembrane system"/>
    <property type="evidence" value="ECO:0007669"/>
    <property type="project" value="UniProtKB-SubCell"/>
</dbReference>
<dbReference type="PANTHER" id="PTHR23514:SF3">
    <property type="entry name" value="BYPASS OF STOP CODON PROTEIN 6"/>
    <property type="match status" value="1"/>
</dbReference>
<dbReference type="GO" id="GO:0022857">
    <property type="term" value="F:transmembrane transporter activity"/>
    <property type="evidence" value="ECO:0007669"/>
    <property type="project" value="InterPro"/>
</dbReference>
<feature type="transmembrane region" description="Helical" evidence="8">
    <location>
        <begin position="186"/>
        <end position="206"/>
    </location>
</feature>
<dbReference type="EMBL" id="MU150732">
    <property type="protein sequence ID" value="KAF9455360.1"/>
    <property type="molecule type" value="Genomic_DNA"/>
</dbReference>
<evidence type="ECO:0000256" key="6">
    <source>
        <dbReference type="ARBA" id="ARBA00023136"/>
    </source>
</evidence>
<dbReference type="Proteomes" id="UP000807353">
    <property type="component" value="Unassembled WGS sequence"/>
</dbReference>
<evidence type="ECO:0000259" key="9">
    <source>
        <dbReference type="PROSITE" id="PS50850"/>
    </source>
</evidence>
<dbReference type="Gene3D" id="1.20.1250.20">
    <property type="entry name" value="MFS general substrate transporter like domains"/>
    <property type="match status" value="1"/>
</dbReference>
<dbReference type="OrthoDB" id="413079at2759"/>
<evidence type="ECO:0000256" key="5">
    <source>
        <dbReference type="ARBA" id="ARBA00022989"/>
    </source>
</evidence>
<dbReference type="PANTHER" id="PTHR23514">
    <property type="entry name" value="BYPASS OF STOP CODON PROTEIN 6"/>
    <property type="match status" value="1"/>
</dbReference>
<evidence type="ECO:0000256" key="3">
    <source>
        <dbReference type="ARBA" id="ARBA00022448"/>
    </source>
</evidence>
<feature type="compositionally biased region" description="Basic and acidic residues" evidence="7">
    <location>
        <begin position="1"/>
        <end position="19"/>
    </location>
</feature>
<keyword evidence="4 8" id="KW-0812">Transmembrane</keyword>
<dbReference type="AlphaFoldDB" id="A0A9P5XTD4"/>
<reference evidence="10" key="1">
    <citation type="submission" date="2020-11" db="EMBL/GenBank/DDBJ databases">
        <authorList>
            <consortium name="DOE Joint Genome Institute"/>
            <person name="Ahrendt S."/>
            <person name="Riley R."/>
            <person name="Andreopoulos W."/>
            <person name="Labutti K."/>
            <person name="Pangilinan J."/>
            <person name="Ruiz-Duenas F.J."/>
            <person name="Barrasa J.M."/>
            <person name="Sanchez-Garcia M."/>
            <person name="Camarero S."/>
            <person name="Miyauchi S."/>
            <person name="Serrano A."/>
            <person name="Linde D."/>
            <person name="Babiker R."/>
            <person name="Drula E."/>
            <person name="Ayuso-Fernandez I."/>
            <person name="Pacheco R."/>
            <person name="Padilla G."/>
            <person name="Ferreira P."/>
            <person name="Barriuso J."/>
            <person name="Kellner H."/>
            <person name="Castanera R."/>
            <person name="Alfaro M."/>
            <person name="Ramirez L."/>
            <person name="Pisabarro A.G."/>
            <person name="Kuo A."/>
            <person name="Tritt A."/>
            <person name="Lipzen A."/>
            <person name="He G."/>
            <person name="Yan M."/>
            <person name="Ng V."/>
            <person name="Cullen D."/>
            <person name="Martin F."/>
            <person name="Rosso M.-N."/>
            <person name="Henrissat B."/>
            <person name="Hibbett D."/>
            <person name="Martinez A.T."/>
            <person name="Grigoriev I.V."/>
        </authorList>
    </citation>
    <scope>NUCLEOTIDE SEQUENCE</scope>
    <source>
        <strain evidence="10">CBS 247.69</strain>
    </source>
</reference>
<comment type="similarity">
    <text evidence="2">Belongs to the major facilitator superfamily.</text>
</comment>
<keyword evidence="3" id="KW-0813">Transport</keyword>
<feature type="region of interest" description="Disordered" evidence="7">
    <location>
        <begin position="1"/>
        <end position="20"/>
    </location>
</feature>
<dbReference type="PROSITE" id="PS50850">
    <property type="entry name" value="MFS"/>
    <property type="match status" value="1"/>
</dbReference>
<keyword evidence="11" id="KW-1185">Reference proteome</keyword>
<proteinExistence type="inferred from homology"/>
<evidence type="ECO:0000256" key="2">
    <source>
        <dbReference type="ARBA" id="ARBA00008335"/>
    </source>
</evidence>
<gene>
    <name evidence="10" type="ORF">BDZ94DRAFT_1303096</name>
</gene>
<name>A0A9P5XTD4_9AGAR</name>
<accession>A0A9P5XTD4</accession>
<organism evidence="10 11">
    <name type="scientific">Collybia nuda</name>
    <dbReference type="NCBI Taxonomy" id="64659"/>
    <lineage>
        <taxon>Eukaryota</taxon>
        <taxon>Fungi</taxon>
        <taxon>Dikarya</taxon>
        <taxon>Basidiomycota</taxon>
        <taxon>Agaricomycotina</taxon>
        <taxon>Agaricomycetes</taxon>
        <taxon>Agaricomycetidae</taxon>
        <taxon>Agaricales</taxon>
        <taxon>Tricholomatineae</taxon>
        <taxon>Clitocybaceae</taxon>
        <taxon>Collybia</taxon>
    </lineage>
</organism>
<dbReference type="GO" id="GO:0016020">
    <property type="term" value="C:membrane"/>
    <property type="evidence" value="ECO:0007669"/>
    <property type="project" value="TreeGrafter"/>
</dbReference>
<feature type="non-terminal residue" evidence="10">
    <location>
        <position position="274"/>
    </location>
</feature>
<sequence>MSREDLAVSHDTSKEHVPADEVNVGTKEDANNMTGSVRTKKQVVTARIQLAALCWCLFLAGWNDGTLGPLLPRIQEAYHIGYTIVSLLFVFVCTGFVFGALINVPLTDKYGFGKVFIDNGVQGREIQYFATGSVCQLVAYTLQAPELPFPVFVMAATLNGVGLALQDAQANGFVASIKDNAETKMGILHAVYGLGALAAPLISTQFAQIRRWSFHFLVSIGIAVSNTILLVAVFRFRRQDECLAQTGQPPEEQNMGDKSTFRQILTHKTVHLLA</sequence>
<dbReference type="InterPro" id="IPR036259">
    <property type="entry name" value="MFS_trans_sf"/>
</dbReference>
<evidence type="ECO:0000256" key="1">
    <source>
        <dbReference type="ARBA" id="ARBA00004127"/>
    </source>
</evidence>
<dbReference type="InterPro" id="IPR051788">
    <property type="entry name" value="MFS_Transporter"/>
</dbReference>
<dbReference type="SUPFAM" id="SSF103473">
    <property type="entry name" value="MFS general substrate transporter"/>
    <property type="match status" value="1"/>
</dbReference>
<dbReference type="Pfam" id="PF07690">
    <property type="entry name" value="MFS_1"/>
    <property type="match status" value="1"/>
</dbReference>
<dbReference type="InterPro" id="IPR011701">
    <property type="entry name" value="MFS"/>
</dbReference>
<feature type="domain" description="Major facilitator superfamily (MFS) profile" evidence="9">
    <location>
        <begin position="49"/>
        <end position="274"/>
    </location>
</feature>
<feature type="transmembrane region" description="Helical" evidence="8">
    <location>
        <begin position="212"/>
        <end position="234"/>
    </location>
</feature>
<feature type="transmembrane region" description="Helical" evidence="8">
    <location>
        <begin position="43"/>
        <end position="62"/>
    </location>
</feature>